<dbReference type="Proteomes" id="UP000295724">
    <property type="component" value="Unassembled WGS sequence"/>
</dbReference>
<reference evidence="8 9" key="1">
    <citation type="submission" date="2019-03" db="EMBL/GenBank/DDBJ databases">
        <title>Genomic Encyclopedia of Type Strains, Phase IV (KMG-IV): sequencing the most valuable type-strain genomes for metagenomic binning, comparative biology and taxonomic classification.</title>
        <authorList>
            <person name="Goeker M."/>
        </authorList>
    </citation>
    <scope>NUCLEOTIDE SEQUENCE [LARGE SCALE GENOMIC DNA]</scope>
    <source>
        <strain evidence="8 9">DSM 25488</strain>
    </source>
</reference>
<dbReference type="RefSeq" id="WP_099018389.1">
    <property type="nucleotide sequence ID" value="NZ_NIHB01000001.1"/>
</dbReference>
<keyword evidence="6" id="KW-0812">Transmembrane</keyword>
<keyword evidence="1" id="KW-0808">Transferase</keyword>
<feature type="transmembrane region" description="Helical" evidence="6">
    <location>
        <begin position="403"/>
        <end position="423"/>
    </location>
</feature>
<evidence type="ECO:0000256" key="3">
    <source>
        <dbReference type="ARBA" id="ARBA00022777"/>
    </source>
</evidence>
<feature type="domain" description="Protein kinase" evidence="7">
    <location>
        <begin position="96"/>
        <end position="378"/>
    </location>
</feature>
<dbReference type="Gene3D" id="1.10.510.10">
    <property type="entry name" value="Transferase(Phosphotransferase) domain 1"/>
    <property type="match status" value="1"/>
</dbReference>
<dbReference type="PROSITE" id="PS50005">
    <property type="entry name" value="TPR"/>
    <property type="match status" value="2"/>
</dbReference>
<evidence type="ECO:0000256" key="4">
    <source>
        <dbReference type="ARBA" id="ARBA00022840"/>
    </source>
</evidence>
<dbReference type="GO" id="GO:0004674">
    <property type="term" value="F:protein serine/threonine kinase activity"/>
    <property type="evidence" value="ECO:0007669"/>
    <property type="project" value="UniProtKB-KW"/>
</dbReference>
<dbReference type="Gene3D" id="1.25.40.10">
    <property type="entry name" value="Tetratricopeptide repeat domain"/>
    <property type="match status" value="2"/>
</dbReference>
<protein>
    <submittedName>
        <fullName evidence="8">Serine/threonine protein kinase</fullName>
    </submittedName>
</protein>
<evidence type="ECO:0000256" key="5">
    <source>
        <dbReference type="PROSITE-ProRule" id="PRU00339"/>
    </source>
</evidence>
<dbReference type="SUPFAM" id="SSF56112">
    <property type="entry name" value="Protein kinase-like (PK-like)"/>
    <property type="match status" value="1"/>
</dbReference>
<dbReference type="InterPro" id="IPR019734">
    <property type="entry name" value="TPR_rpt"/>
</dbReference>
<dbReference type="PROSITE" id="PS00108">
    <property type="entry name" value="PROTEIN_KINASE_ST"/>
    <property type="match status" value="1"/>
</dbReference>
<feature type="repeat" description="TPR" evidence="5">
    <location>
        <begin position="525"/>
        <end position="558"/>
    </location>
</feature>
<dbReference type="PANTHER" id="PTHR43289">
    <property type="entry name" value="MITOGEN-ACTIVATED PROTEIN KINASE KINASE KINASE 20-RELATED"/>
    <property type="match status" value="1"/>
</dbReference>
<evidence type="ECO:0000256" key="6">
    <source>
        <dbReference type="SAM" id="Phobius"/>
    </source>
</evidence>
<name>A0A4R6XVQ4_9GAMM</name>
<dbReference type="GO" id="GO:0005524">
    <property type="term" value="F:ATP binding"/>
    <property type="evidence" value="ECO:0007669"/>
    <property type="project" value="UniProtKB-KW"/>
</dbReference>
<organism evidence="8 9">
    <name type="scientific">Marinicella litoralis</name>
    <dbReference type="NCBI Taxonomy" id="644220"/>
    <lineage>
        <taxon>Bacteria</taxon>
        <taxon>Pseudomonadati</taxon>
        <taxon>Pseudomonadota</taxon>
        <taxon>Gammaproteobacteria</taxon>
        <taxon>Lysobacterales</taxon>
        <taxon>Marinicellaceae</taxon>
        <taxon>Marinicella</taxon>
    </lineage>
</organism>
<dbReference type="InterPro" id="IPR011990">
    <property type="entry name" value="TPR-like_helical_dom_sf"/>
</dbReference>
<dbReference type="Pfam" id="PF00069">
    <property type="entry name" value="Pkinase"/>
    <property type="match status" value="1"/>
</dbReference>
<proteinExistence type="predicted"/>
<dbReference type="SMART" id="SM00220">
    <property type="entry name" value="S_TKc"/>
    <property type="match status" value="1"/>
</dbReference>
<evidence type="ECO:0000256" key="2">
    <source>
        <dbReference type="ARBA" id="ARBA00022741"/>
    </source>
</evidence>
<dbReference type="InterPro" id="IPR011009">
    <property type="entry name" value="Kinase-like_dom_sf"/>
</dbReference>
<evidence type="ECO:0000259" key="7">
    <source>
        <dbReference type="PROSITE" id="PS50011"/>
    </source>
</evidence>
<evidence type="ECO:0000256" key="1">
    <source>
        <dbReference type="ARBA" id="ARBA00022679"/>
    </source>
</evidence>
<dbReference type="PANTHER" id="PTHR43289:SF34">
    <property type="entry name" value="SERINE_THREONINE-PROTEIN KINASE YBDM-RELATED"/>
    <property type="match status" value="1"/>
</dbReference>
<keyword evidence="3 8" id="KW-0418">Kinase</keyword>
<keyword evidence="8" id="KW-0723">Serine/threonine-protein kinase</keyword>
<keyword evidence="4" id="KW-0067">ATP-binding</keyword>
<dbReference type="CDD" id="cd14014">
    <property type="entry name" value="STKc_PknB_like"/>
    <property type="match status" value="1"/>
</dbReference>
<dbReference type="EMBL" id="SNZB01000003">
    <property type="protein sequence ID" value="TDR20548.1"/>
    <property type="molecule type" value="Genomic_DNA"/>
</dbReference>
<accession>A0A4R6XVQ4</accession>
<dbReference type="PROSITE" id="PS50011">
    <property type="entry name" value="PROTEIN_KINASE_DOM"/>
    <property type="match status" value="1"/>
</dbReference>
<dbReference type="Gene3D" id="3.30.200.20">
    <property type="entry name" value="Phosphorylase Kinase, domain 1"/>
    <property type="match status" value="1"/>
</dbReference>
<keyword evidence="6" id="KW-0472">Membrane</keyword>
<dbReference type="SUPFAM" id="SSF48452">
    <property type="entry name" value="TPR-like"/>
    <property type="match status" value="2"/>
</dbReference>
<keyword evidence="6" id="KW-1133">Transmembrane helix</keyword>
<dbReference type="SMART" id="SM00028">
    <property type="entry name" value="TPR"/>
    <property type="match status" value="3"/>
</dbReference>
<keyword evidence="5" id="KW-0802">TPR repeat</keyword>
<gene>
    <name evidence="8" type="ORF">C8D91_1522</name>
</gene>
<keyword evidence="2" id="KW-0547">Nucleotide-binding</keyword>
<evidence type="ECO:0000313" key="8">
    <source>
        <dbReference type="EMBL" id="TDR20548.1"/>
    </source>
</evidence>
<evidence type="ECO:0000313" key="9">
    <source>
        <dbReference type="Proteomes" id="UP000295724"/>
    </source>
</evidence>
<dbReference type="OrthoDB" id="9801841at2"/>
<sequence length="919" mass="101989">MNKIEVNKLSPEDWAMVLRWYDELFELTESVCHEKMASVDLTPEAKHMLQQMLANSHTNSILDKTIDPLIEDLLGHDALHPHAIPAHIVGRTFGAWKVIDVLASGGMGQVFLAERADGQFEKQVALKIIKSGQFSTLSQQRFLEEMRTLAQLEHPHIARLIDGGNSDENIAYFVMELVHGAPICEYANLNALNLNDRISLVIQAIEAVEFAHQSLIIHGDIKPANILVNDAGQVKLVDFGIARPLEAQDSTDFLPQFTPSYASPEQAQGKPLSTASDVFGLSAVLFELCTGCAPRSQATTTTEIDYIEQTTAPIAAAYQRFKNNQNQQINHIIGEKPGKLDRALSRELGAIIDKGLKIETAQRYRNTTELRRDLQSFVAGDPVATYSQQSLYRWRKAVANHKWPVFISGMALLGIVGFAVVAMQQAKLARDETAKAQWANQFLLSIFAAADPVKNQKTPISVNELTGMAANKILEDDSDIHLKADSLELLSQIQHRLGEVESAGLLNTEQIKLLEKFPDNQQQLAEAHINAGQIMVTLNDFEQSTKHFKLAMDLVPLEQAVNQQSVNAAMGMADSLIRFDQEKAAEKIVEDLVDNEATISMLNNKDLLMATLYMLKAKLAKAYFAYDQALSDITVAKSFAIKVTDNAMLYPEVLGIESDVYFERGESTKAEVIDRQLVAYFKDKFGATHPETIDSLSNLAVSLLTLGKIKESIAVNLEIIASLQLAGITDHQEAASYLNLGIAYDILGEYQKALDNLKLAEAMWPTLTPRYLYYDALTYVSMARTFLTLNQLDLAELYFDKGLTTLAEENGVDHHRYAWFQVKYVALLLAQGKLTEAELILPNAHQKIVDVYGVDGKRTALADIRWAQLNAALGHQQQAAVQAAKALKVLDLPHVRHRYPAEIAVAKQLVKQSKIAPEK</sequence>
<comment type="caution">
    <text evidence="8">The sequence shown here is derived from an EMBL/GenBank/DDBJ whole genome shotgun (WGS) entry which is preliminary data.</text>
</comment>
<dbReference type="InterPro" id="IPR008271">
    <property type="entry name" value="Ser/Thr_kinase_AS"/>
</dbReference>
<keyword evidence="9" id="KW-1185">Reference proteome</keyword>
<dbReference type="AlphaFoldDB" id="A0A4R6XVQ4"/>
<dbReference type="InterPro" id="IPR000719">
    <property type="entry name" value="Prot_kinase_dom"/>
</dbReference>
<feature type="repeat" description="TPR" evidence="5">
    <location>
        <begin position="734"/>
        <end position="767"/>
    </location>
</feature>